<sequence>MPRKSSPYDAYCDSTGSSYKGKCHDPALWVVFWAAPESDESKTNYACAYHLHKLLVELASKAEFSREMFRVLPLDMVMEWDSRQKTETD</sequence>
<name>A0ABW6UXW8_9ACTN</name>
<evidence type="ECO:0000313" key="2">
    <source>
        <dbReference type="Proteomes" id="UP001602058"/>
    </source>
</evidence>
<accession>A0ABW6UXW8</accession>
<keyword evidence="2" id="KW-1185">Reference proteome</keyword>
<gene>
    <name evidence="1" type="ORF">ACFY1D_36910</name>
</gene>
<evidence type="ECO:0000313" key="1">
    <source>
        <dbReference type="EMBL" id="MFF4526953.1"/>
    </source>
</evidence>
<dbReference type="Proteomes" id="UP001602058">
    <property type="component" value="Unassembled WGS sequence"/>
</dbReference>
<proteinExistence type="predicted"/>
<protein>
    <submittedName>
        <fullName evidence="1">Uncharacterized protein</fullName>
    </submittedName>
</protein>
<comment type="caution">
    <text evidence="1">The sequence shown here is derived from an EMBL/GenBank/DDBJ whole genome shotgun (WGS) entry which is preliminary data.</text>
</comment>
<dbReference type="RefSeq" id="WP_351086280.1">
    <property type="nucleotide sequence ID" value="NZ_JBEOZG010000037.1"/>
</dbReference>
<reference evidence="1 2" key="1">
    <citation type="submission" date="2024-10" db="EMBL/GenBank/DDBJ databases">
        <title>The Natural Products Discovery Center: Release of the First 8490 Sequenced Strains for Exploring Actinobacteria Biosynthetic Diversity.</title>
        <authorList>
            <person name="Kalkreuter E."/>
            <person name="Kautsar S.A."/>
            <person name="Yang D."/>
            <person name="Bader C.D."/>
            <person name="Teijaro C.N."/>
            <person name="Fluegel L."/>
            <person name="Davis C.M."/>
            <person name="Simpson J.R."/>
            <person name="Lauterbach L."/>
            <person name="Steele A.D."/>
            <person name="Gui C."/>
            <person name="Meng S."/>
            <person name="Li G."/>
            <person name="Viehrig K."/>
            <person name="Ye F."/>
            <person name="Su P."/>
            <person name="Kiefer A.F."/>
            <person name="Nichols A."/>
            <person name="Cepeda A.J."/>
            <person name="Yan W."/>
            <person name="Fan B."/>
            <person name="Jiang Y."/>
            <person name="Adhikari A."/>
            <person name="Zheng C.-J."/>
            <person name="Schuster L."/>
            <person name="Cowan T.M."/>
            <person name="Smanski M.J."/>
            <person name="Chevrette M.G."/>
            <person name="De Carvalho L.P.S."/>
            <person name="Shen B."/>
        </authorList>
    </citation>
    <scope>NUCLEOTIDE SEQUENCE [LARGE SCALE GENOMIC DNA]</scope>
    <source>
        <strain evidence="1 2">NPDC001390</strain>
    </source>
</reference>
<dbReference type="EMBL" id="JBIAWJ010000031">
    <property type="protein sequence ID" value="MFF4526953.1"/>
    <property type="molecule type" value="Genomic_DNA"/>
</dbReference>
<organism evidence="1 2">
    <name type="scientific">Streptomyces bluensis</name>
    <dbReference type="NCBI Taxonomy" id="33897"/>
    <lineage>
        <taxon>Bacteria</taxon>
        <taxon>Bacillati</taxon>
        <taxon>Actinomycetota</taxon>
        <taxon>Actinomycetes</taxon>
        <taxon>Kitasatosporales</taxon>
        <taxon>Streptomycetaceae</taxon>
        <taxon>Streptomyces</taxon>
    </lineage>
</organism>